<reference evidence="2" key="1">
    <citation type="submission" date="2017-06" db="EMBL/GenBank/DDBJ databases">
        <title>Neuropeptide precursors identification based on transcriptomic and neuropeptidomic analysis of circumoral nerve ring in sea cucumber.</title>
        <authorList>
            <person name="Chen M.Y."/>
            <person name="Hou Y.Y."/>
            <person name="Elphick M.R."/>
        </authorList>
    </citation>
    <scope>NUCLEOTIDE SEQUENCE</scope>
    <source>
        <tissue evidence="2">Circumoral nerve ring</tissue>
    </source>
</reference>
<evidence type="ECO:0000256" key="1">
    <source>
        <dbReference type="SAM" id="SignalP"/>
    </source>
</evidence>
<name>A0A2Z4C036_STIJA</name>
<accession>A0A2Z4C036</accession>
<dbReference type="AlphaFoldDB" id="A0A2Z4C036"/>
<proteinExistence type="evidence at transcript level"/>
<feature type="chain" id="PRO_5016454264" evidence="1">
    <location>
        <begin position="24"/>
        <end position="97"/>
    </location>
</feature>
<sequence length="97" mass="10604">MKASLAVPITLCMFCYLLVTVTSVTINRPNAGLELSRQYPELYEKILRQLINEPTQEKRRVGGCGDFSGCASLKAGRDLVRAMLRPSKFGSGGPGKK</sequence>
<feature type="signal peptide" evidence="1">
    <location>
        <begin position="1"/>
        <end position="23"/>
    </location>
</feature>
<keyword evidence="1" id="KW-0732">Signal</keyword>
<evidence type="ECO:0000313" key="2">
    <source>
        <dbReference type="EMBL" id="AWU78770.1"/>
    </source>
</evidence>
<protein>
    <submittedName>
        <fullName evidence="2">Calcitonin-like peptide 2</fullName>
    </submittedName>
</protein>
<organism evidence="2">
    <name type="scientific">Stichopus japonicus</name>
    <name type="common">Sea cucumber</name>
    <dbReference type="NCBI Taxonomy" id="307972"/>
    <lineage>
        <taxon>Eukaryota</taxon>
        <taxon>Metazoa</taxon>
        <taxon>Echinodermata</taxon>
        <taxon>Eleutherozoa</taxon>
        <taxon>Echinozoa</taxon>
        <taxon>Holothuroidea</taxon>
        <taxon>Aspidochirotacea</taxon>
        <taxon>Aspidochirotida</taxon>
        <taxon>Stichopodidae</taxon>
        <taxon>Apostichopus</taxon>
    </lineage>
</organism>
<dbReference type="EMBL" id="MF401986">
    <property type="protein sequence ID" value="AWU78770.1"/>
    <property type="molecule type" value="mRNA"/>
</dbReference>